<dbReference type="EMBL" id="JAFJMO010000003">
    <property type="protein sequence ID" value="KAJ8282836.1"/>
    <property type="molecule type" value="Genomic_DNA"/>
</dbReference>
<evidence type="ECO:0000313" key="3">
    <source>
        <dbReference type="Proteomes" id="UP001152803"/>
    </source>
</evidence>
<dbReference type="PANTHER" id="PTHR11106">
    <property type="entry name" value="GANGLIOSIDE INDUCED DIFFERENTIATION ASSOCIATED PROTEIN 2-RELATED"/>
    <property type="match status" value="1"/>
</dbReference>
<keyword evidence="3" id="KW-1185">Reference proteome</keyword>
<dbReference type="PANTHER" id="PTHR11106:SF93">
    <property type="entry name" value="ADP-RIBOSE GLYCOHYDROLASE MACROD1"/>
    <property type="match status" value="1"/>
</dbReference>
<dbReference type="AlphaFoldDB" id="A0A9Q1DW24"/>
<dbReference type="CDD" id="cd02908">
    <property type="entry name" value="Macro_OAADPr_deacetylase"/>
    <property type="match status" value="1"/>
</dbReference>
<evidence type="ECO:0000313" key="2">
    <source>
        <dbReference type="EMBL" id="KAJ8282836.1"/>
    </source>
</evidence>
<name>A0A9Q1DW24_CONCO</name>
<dbReference type="OrthoDB" id="6133115at2759"/>
<dbReference type="GO" id="GO:0140291">
    <property type="term" value="P:peptidyl-glutamate ADP-deribosylation"/>
    <property type="evidence" value="ECO:0007669"/>
    <property type="project" value="TreeGrafter"/>
</dbReference>
<dbReference type="Pfam" id="PF01661">
    <property type="entry name" value="Macro"/>
    <property type="match status" value="1"/>
</dbReference>
<organism evidence="2 3">
    <name type="scientific">Conger conger</name>
    <name type="common">Conger eel</name>
    <name type="synonym">Muraena conger</name>
    <dbReference type="NCBI Taxonomy" id="82655"/>
    <lineage>
        <taxon>Eukaryota</taxon>
        <taxon>Metazoa</taxon>
        <taxon>Chordata</taxon>
        <taxon>Craniata</taxon>
        <taxon>Vertebrata</taxon>
        <taxon>Euteleostomi</taxon>
        <taxon>Actinopterygii</taxon>
        <taxon>Neopterygii</taxon>
        <taxon>Teleostei</taxon>
        <taxon>Anguilliformes</taxon>
        <taxon>Congridae</taxon>
        <taxon>Conger</taxon>
    </lineage>
</organism>
<dbReference type="InterPro" id="IPR002589">
    <property type="entry name" value="Macro_dom"/>
</dbReference>
<dbReference type="Gene3D" id="3.40.220.10">
    <property type="entry name" value="Leucine Aminopeptidase, subunit E, domain 1"/>
    <property type="match status" value="1"/>
</dbReference>
<feature type="domain" description="Macro" evidence="1">
    <location>
        <begin position="210"/>
        <end position="391"/>
    </location>
</feature>
<dbReference type="SUPFAM" id="SSF52949">
    <property type="entry name" value="Macro domain-like"/>
    <property type="match status" value="1"/>
</dbReference>
<accession>A0A9Q1DW24</accession>
<protein>
    <recommendedName>
        <fullName evidence="1">Macro domain-containing protein</fullName>
    </recommendedName>
</protein>
<dbReference type="GO" id="GO:0140293">
    <property type="term" value="F:ADP-ribosylglutamate hydrolase activity"/>
    <property type="evidence" value="ECO:0007669"/>
    <property type="project" value="TreeGrafter"/>
</dbReference>
<dbReference type="GO" id="GO:0005654">
    <property type="term" value="C:nucleoplasm"/>
    <property type="evidence" value="ECO:0007669"/>
    <property type="project" value="TreeGrafter"/>
</dbReference>
<reference evidence="2" key="1">
    <citation type="journal article" date="2023" name="Science">
        <title>Genome structures resolve the early diversification of teleost fishes.</title>
        <authorList>
            <person name="Parey E."/>
            <person name="Louis A."/>
            <person name="Montfort J."/>
            <person name="Bouchez O."/>
            <person name="Roques C."/>
            <person name="Iampietro C."/>
            <person name="Lluch J."/>
            <person name="Castinel A."/>
            <person name="Donnadieu C."/>
            <person name="Desvignes T."/>
            <person name="Floi Bucao C."/>
            <person name="Jouanno E."/>
            <person name="Wen M."/>
            <person name="Mejri S."/>
            <person name="Dirks R."/>
            <person name="Jansen H."/>
            <person name="Henkel C."/>
            <person name="Chen W.J."/>
            <person name="Zahm M."/>
            <person name="Cabau C."/>
            <person name="Klopp C."/>
            <person name="Thompson A.W."/>
            <person name="Robinson-Rechavi M."/>
            <person name="Braasch I."/>
            <person name="Lecointre G."/>
            <person name="Bobe J."/>
            <person name="Postlethwait J.H."/>
            <person name="Berthelot C."/>
            <person name="Roest Crollius H."/>
            <person name="Guiguen Y."/>
        </authorList>
    </citation>
    <scope>NUCLEOTIDE SEQUENCE</scope>
    <source>
        <strain evidence="2">Concon-B</strain>
    </source>
</reference>
<dbReference type="GO" id="GO:0042278">
    <property type="term" value="P:purine nucleoside metabolic process"/>
    <property type="evidence" value="ECO:0007669"/>
    <property type="project" value="TreeGrafter"/>
</dbReference>
<dbReference type="GO" id="GO:0006974">
    <property type="term" value="P:DNA damage response"/>
    <property type="evidence" value="ECO:0007669"/>
    <property type="project" value="TreeGrafter"/>
</dbReference>
<dbReference type="InterPro" id="IPR043472">
    <property type="entry name" value="Macro_dom-like"/>
</dbReference>
<comment type="caution">
    <text evidence="2">The sequence shown here is derived from an EMBL/GenBank/DDBJ whole genome shotgun (WGS) entry which is preliminary data.</text>
</comment>
<gene>
    <name evidence="2" type="ORF">COCON_G00053550</name>
</gene>
<dbReference type="SMART" id="SM00506">
    <property type="entry name" value="A1pp"/>
    <property type="match status" value="1"/>
</dbReference>
<sequence length="401" mass="43595">MPVGVTSMAFQMSTLACRIKIPISFGVLTHSRGINSGKVFGPISNLNLNRNVTVSNRVSKFLLNSSDRKQSWSVFTRRLNVDDPTLHFGVIESGRSAPKFSTSSVSFQTGIGWAPSRKKARSIRQGCCLLLGSLGLSTVVAFLHSTSLRAMATGSDPINLDSANTDWKEAKKFLLSAPLEERRASYRTTDFLALDQIPIWAPSGPPAGSNTLHPPNEALNPKISLFRGDITKLEIDGIVNAANKTLLGGGGVDGSIHRGAGPLLKKECATLGGCETGQAKISGAYGLPAKYVIHTVGPIVQGRVGQRERDGLRSCYRSCLDLAVKNHLRTVAFPCISTGVYGYPPDEAVEVALATVRQYLEEHHAQLDRVVFCVFLKSDEDLYQERLPLYFPRGHQMKSKL</sequence>
<proteinExistence type="predicted"/>
<dbReference type="Proteomes" id="UP001152803">
    <property type="component" value="Unassembled WGS sequence"/>
</dbReference>
<dbReference type="PROSITE" id="PS51154">
    <property type="entry name" value="MACRO"/>
    <property type="match status" value="1"/>
</dbReference>
<evidence type="ECO:0000259" key="1">
    <source>
        <dbReference type="PROSITE" id="PS51154"/>
    </source>
</evidence>
<dbReference type="NCBIfam" id="NF001664">
    <property type="entry name" value="PRK00431.1-6"/>
    <property type="match status" value="1"/>
</dbReference>